<dbReference type="NCBIfam" id="NF041066">
    <property type="entry name" value="DpdI"/>
    <property type="match status" value="1"/>
</dbReference>
<keyword evidence="4" id="KW-1185">Reference proteome</keyword>
<evidence type="ECO:0000313" key="1">
    <source>
        <dbReference type="EMBL" id="GFO65885.1"/>
    </source>
</evidence>
<evidence type="ECO:0000313" key="2">
    <source>
        <dbReference type="EMBL" id="UPU36622.1"/>
    </source>
</evidence>
<name>A0A6V8N048_9BACT</name>
<reference evidence="3" key="1">
    <citation type="submission" date="2020-06" db="EMBL/GenBank/DDBJ databases">
        <title>Draft genomic sequecing of Geomonas sp. Red736.</title>
        <authorList>
            <person name="Itoh H."/>
            <person name="Xu Z.X."/>
            <person name="Ushijima N."/>
            <person name="Masuda Y."/>
            <person name="Shiratori Y."/>
            <person name="Senoo K."/>
        </authorList>
    </citation>
    <scope>NUCLEOTIDE SEQUENCE [LARGE SCALE GENOMIC DNA]</scope>
    <source>
        <strain evidence="3">Red736</strain>
    </source>
</reference>
<dbReference type="RefSeq" id="WP_183350354.1">
    <property type="nucleotide sequence ID" value="NZ_BLXY01000013.1"/>
</dbReference>
<evidence type="ECO:0000313" key="3">
    <source>
        <dbReference type="Proteomes" id="UP000568888"/>
    </source>
</evidence>
<accession>A0A6V8N048</accession>
<protein>
    <submittedName>
        <fullName evidence="1">Uncharacterized protein</fullName>
    </submittedName>
</protein>
<proteinExistence type="predicted"/>
<evidence type="ECO:0000313" key="4">
    <source>
        <dbReference type="Proteomes" id="UP000831485"/>
    </source>
</evidence>
<dbReference type="Proteomes" id="UP000831485">
    <property type="component" value="Chromosome"/>
</dbReference>
<dbReference type="EMBL" id="CP096574">
    <property type="protein sequence ID" value="UPU36622.1"/>
    <property type="molecule type" value="Genomic_DNA"/>
</dbReference>
<dbReference type="Proteomes" id="UP000568888">
    <property type="component" value="Unassembled WGS sequence"/>
</dbReference>
<sequence length="239" mass="27011">MALLERCQVLEKKRERLVALNADSQETTALKTFSNQLSTTVDEVTKAIELRTAYLLEQISLQEVDPQVVKEVSVALGHILERFKENPTRNALVTGSDWPTLANGAKALATSLRESCRQGWRAYTEAFFAQVEIVESKVVKTDTNIALLQEYRKLHRELQTLKSDWESISAVRSLKSRGKRLLELAKKLNEFDAPDEVKRFLDAVSTNGGAPLDLLSVEVVEWLKEQDLFSRYKIVVGGY</sequence>
<reference evidence="2" key="3">
    <citation type="submission" date="2022-04" db="EMBL/GenBank/DDBJ databases">
        <authorList>
            <person name="Liu G."/>
        </authorList>
    </citation>
    <scope>NUCLEOTIDE SEQUENCE</scope>
    <source>
        <strain evidence="2">RG22</strain>
    </source>
</reference>
<gene>
    <name evidence="1" type="ORF">GMPD_38040</name>
    <name evidence="2" type="ORF">M1B72_02645</name>
</gene>
<dbReference type="EMBL" id="BLXY01000013">
    <property type="protein sequence ID" value="GFO65885.1"/>
    <property type="molecule type" value="Genomic_DNA"/>
</dbReference>
<dbReference type="AlphaFoldDB" id="A0A6V8N048"/>
<reference evidence="1" key="2">
    <citation type="journal article" date="2021" name="Int. J. Syst. Evol. Microbiol.">
        <title>Geomonas silvestris sp. nov., Geomonas paludis sp. nov. and Geomonas limicola sp. nov., isolated from terrestrial environments, and emended description of the genus Geomonas.</title>
        <authorList>
            <person name="Itoh H."/>
            <person name="Xu Z."/>
            <person name="Masuda Y."/>
            <person name="Ushijima N."/>
            <person name="Hayakawa C."/>
            <person name="Shiratori Y."/>
            <person name="Senoo K."/>
        </authorList>
    </citation>
    <scope>NUCLEOTIDE SEQUENCE</scope>
    <source>
        <strain evidence="1">Red736</strain>
    </source>
</reference>
<organism evidence="1 3">
    <name type="scientific">Geomonas paludis</name>
    <dbReference type="NCBI Taxonomy" id="2740185"/>
    <lineage>
        <taxon>Bacteria</taxon>
        <taxon>Pseudomonadati</taxon>
        <taxon>Thermodesulfobacteriota</taxon>
        <taxon>Desulfuromonadia</taxon>
        <taxon>Geobacterales</taxon>
        <taxon>Geobacteraceae</taxon>
        <taxon>Geomonas</taxon>
    </lineage>
</organism>